<proteinExistence type="predicted"/>
<protein>
    <submittedName>
        <fullName evidence="1">Uncharacterized protein</fullName>
    </submittedName>
</protein>
<evidence type="ECO:0000313" key="1">
    <source>
        <dbReference type="EMBL" id="PJB09102.1"/>
    </source>
</evidence>
<sequence length="120" mass="14272">NDIDVLVPDELIHEKWKELINFMEEFGFKLVDEKEHEFIKNNEIVAFGNGLDLLNIAKIDIKDLLLSEIKGIKFKELSVKQYLLCYQSMLRDKYRQEKLSKNDRQKIKLIQEYIKKAGIK</sequence>
<gene>
    <name evidence="1" type="ORF">CO121_01685</name>
</gene>
<dbReference type="AlphaFoldDB" id="A0A2M7ZUZ1"/>
<organism evidence="1 2">
    <name type="scientific">bacterium (Candidatus Gribaldobacteria) CG_4_9_14_3_um_filter_36_15</name>
    <dbReference type="NCBI Taxonomy" id="2014269"/>
    <lineage>
        <taxon>Bacteria</taxon>
        <taxon>Candidatus Gribaldobacteria</taxon>
    </lineage>
</organism>
<name>A0A2M7ZUZ1_9BACT</name>
<evidence type="ECO:0000313" key="2">
    <source>
        <dbReference type="Proteomes" id="UP000229156"/>
    </source>
</evidence>
<comment type="caution">
    <text evidence="1">The sequence shown here is derived from an EMBL/GenBank/DDBJ whole genome shotgun (WGS) entry which is preliminary data.</text>
</comment>
<dbReference type="EMBL" id="PFUT01000036">
    <property type="protein sequence ID" value="PJB09102.1"/>
    <property type="molecule type" value="Genomic_DNA"/>
</dbReference>
<accession>A0A2M7ZUZ1</accession>
<reference evidence="2" key="1">
    <citation type="submission" date="2017-09" db="EMBL/GenBank/DDBJ databases">
        <title>Depth-based differentiation of microbial function through sediment-hosted aquifers and enrichment of novel symbionts in the deep terrestrial subsurface.</title>
        <authorList>
            <person name="Probst A.J."/>
            <person name="Ladd B."/>
            <person name="Jarett J.K."/>
            <person name="Geller-Mcgrath D.E."/>
            <person name="Sieber C.M.K."/>
            <person name="Emerson J.B."/>
            <person name="Anantharaman K."/>
            <person name="Thomas B.C."/>
            <person name="Malmstrom R."/>
            <person name="Stieglmeier M."/>
            <person name="Klingl A."/>
            <person name="Woyke T."/>
            <person name="Ryan C.M."/>
            <person name="Banfield J.F."/>
        </authorList>
    </citation>
    <scope>NUCLEOTIDE SEQUENCE [LARGE SCALE GENOMIC DNA]</scope>
</reference>
<feature type="non-terminal residue" evidence="1">
    <location>
        <position position="1"/>
    </location>
</feature>
<dbReference type="Proteomes" id="UP000229156">
    <property type="component" value="Unassembled WGS sequence"/>
</dbReference>